<accession>A0A0L0M9V9</accession>
<name>A0A0L0M9V9_9BURK</name>
<organism evidence="2 3">
    <name type="scientific">Candidatus Burkholderia verschuerenii</name>
    <dbReference type="NCBI Taxonomy" id="242163"/>
    <lineage>
        <taxon>Bacteria</taxon>
        <taxon>Pseudomonadati</taxon>
        <taxon>Pseudomonadota</taxon>
        <taxon>Betaproteobacteria</taxon>
        <taxon>Burkholderiales</taxon>
        <taxon>Burkholderiaceae</taxon>
        <taxon>Burkholderia</taxon>
    </lineage>
</organism>
<evidence type="ECO:0000313" key="2">
    <source>
        <dbReference type="EMBL" id="KND59497.1"/>
    </source>
</evidence>
<dbReference type="EMBL" id="LFJJ01000124">
    <property type="protein sequence ID" value="KND59497.1"/>
    <property type="molecule type" value="Genomic_DNA"/>
</dbReference>
<dbReference type="AlphaFoldDB" id="A0A0L0M9V9"/>
<dbReference type="Proteomes" id="UP000036959">
    <property type="component" value="Unassembled WGS sequence"/>
</dbReference>
<gene>
    <name evidence="2" type="ORF">BVER_01368</name>
</gene>
<protein>
    <recommendedName>
        <fullName evidence="1">DUF6875 domain-containing protein</fullName>
    </recommendedName>
</protein>
<proteinExistence type="predicted"/>
<comment type="caution">
    <text evidence="2">The sequence shown here is derived from an EMBL/GenBank/DDBJ whole genome shotgun (WGS) entry which is preliminary data.</text>
</comment>
<reference evidence="3" key="1">
    <citation type="submission" date="2015-06" db="EMBL/GenBank/DDBJ databases">
        <title>Comparative genomics of Burkholderia leaf nodule symbionts.</title>
        <authorList>
            <person name="Carlier A."/>
            <person name="Eberl L."/>
            <person name="Pinto-Carbo M."/>
        </authorList>
    </citation>
    <scope>NUCLEOTIDE SEQUENCE [LARGE SCALE GENOMIC DNA]</scope>
    <source>
        <strain evidence="3">UZHbot4</strain>
    </source>
</reference>
<dbReference type="InterPro" id="IPR049240">
    <property type="entry name" value="DUF6875"/>
</dbReference>
<dbReference type="RefSeq" id="WP_198155305.1">
    <property type="nucleotide sequence ID" value="NZ_LFJJ01000124.1"/>
</dbReference>
<evidence type="ECO:0000259" key="1">
    <source>
        <dbReference type="Pfam" id="PF21780"/>
    </source>
</evidence>
<dbReference type="PATRIC" id="fig|242163.4.peg.925"/>
<keyword evidence="3" id="KW-1185">Reference proteome</keyword>
<evidence type="ECO:0000313" key="3">
    <source>
        <dbReference type="Proteomes" id="UP000036959"/>
    </source>
</evidence>
<sequence length="200" mass="22724">MLGKPSQSERLSLEEASSDPAFREIVAWIGKFLCSPHAELGRAGDVCPFAKTAVTKNAIEFFRNASVDTDSLEEDMRQHLTEFEQGDRADIYRCRIIVPTQLDDAAHAVQSVQRALKPLFVERHLMVGQFFQDCDEPGLWNPDFRPLRTPVPLLAIRNMVPTDVAFLYHDASYLRTYLDKFGSRGSSALRQFEMTREANK</sequence>
<feature type="domain" description="DUF6875" evidence="1">
    <location>
        <begin position="23"/>
        <end position="190"/>
    </location>
</feature>
<dbReference type="Pfam" id="PF21780">
    <property type="entry name" value="DUF6875"/>
    <property type="match status" value="1"/>
</dbReference>